<organism evidence="2">
    <name type="scientific">hydrothermal vent metagenome</name>
    <dbReference type="NCBI Taxonomy" id="652676"/>
    <lineage>
        <taxon>unclassified sequences</taxon>
        <taxon>metagenomes</taxon>
        <taxon>ecological metagenomes</taxon>
    </lineage>
</organism>
<dbReference type="EMBL" id="UOGD01000460">
    <property type="protein sequence ID" value="VAX29679.1"/>
    <property type="molecule type" value="Genomic_DNA"/>
</dbReference>
<feature type="domain" description="MacB-like periplasmic core" evidence="1">
    <location>
        <begin position="38"/>
        <end position="257"/>
    </location>
</feature>
<dbReference type="GO" id="GO:0044874">
    <property type="term" value="P:lipoprotein localization to outer membrane"/>
    <property type="evidence" value="ECO:0007669"/>
    <property type="project" value="TreeGrafter"/>
</dbReference>
<evidence type="ECO:0000259" key="1">
    <source>
        <dbReference type="Pfam" id="PF12704"/>
    </source>
</evidence>
<protein>
    <submittedName>
        <fullName evidence="2">LolE-like permease protein</fullName>
    </submittedName>
</protein>
<name>A0A3B1CHI1_9ZZZZ</name>
<dbReference type="InterPro" id="IPR025857">
    <property type="entry name" value="MacB_PCD"/>
</dbReference>
<reference evidence="2" key="1">
    <citation type="submission" date="2018-06" db="EMBL/GenBank/DDBJ databases">
        <authorList>
            <person name="Zhirakovskaya E."/>
        </authorList>
    </citation>
    <scope>NUCLEOTIDE SEQUENCE</scope>
</reference>
<dbReference type="PANTHER" id="PTHR30489">
    <property type="entry name" value="LIPOPROTEIN-RELEASING SYSTEM TRANSMEMBRANE PROTEIN LOLE"/>
    <property type="match status" value="1"/>
</dbReference>
<feature type="non-terminal residue" evidence="2">
    <location>
        <position position="266"/>
    </location>
</feature>
<dbReference type="Pfam" id="PF12704">
    <property type="entry name" value="MacB_PCD"/>
    <property type="match status" value="1"/>
</dbReference>
<dbReference type="InterPro" id="IPR051447">
    <property type="entry name" value="Lipoprotein-release_system"/>
</dbReference>
<proteinExistence type="predicted"/>
<gene>
    <name evidence="2" type="ORF">MNBD_IGNAVI01-3188</name>
</gene>
<dbReference type="GO" id="GO:0098797">
    <property type="term" value="C:plasma membrane protein complex"/>
    <property type="evidence" value="ECO:0007669"/>
    <property type="project" value="TreeGrafter"/>
</dbReference>
<sequence length="266" mass="30108">MFLHGKHDGDDKLSKNYKQMQELAKIAWRNIWRNKRRTLLTMASIFLAAFLSLFTRSMQLGSYANMIDNAVKLSTGYIQIHEAGYWENKSINKTFINSDALLSEIKNNEDVTTVVPRLESFALTSSGKHTKGSFVFAVDPEIEDSVNNLSEKITSGEYLTNDDNQILVSSKLAEYLQVQVGDTLVMLGQGYHGITAAAQYRIKGIFYFPIPDLNNKLVYIPLKTGQDFFAAYNRITSYSIMLNDPNKVEDIKASLTKKLGDKYEVM</sequence>
<evidence type="ECO:0000313" key="2">
    <source>
        <dbReference type="EMBL" id="VAX29679.1"/>
    </source>
</evidence>
<dbReference type="PANTHER" id="PTHR30489:SF0">
    <property type="entry name" value="LIPOPROTEIN-RELEASING SYSTEM TRANSMEMBRANE PROTEIN LOLE"/>
    <property type="match status" value="1"/>
</dbReference>
<accession>A0A3B1CHI1</accession>
<dbReference type="AlphaFoldDB" id="A0A3B1CHI1"/>